<evidence type="ECO:0000256" key="1">
    <source>
        <dbReference type="PROSITE-ProRule" id="PRU00023"/>
    </source>
</evidence>
<dbReference type="Proteomes" id="UP001187471">
    <property type="component" value="Unassembled WGS sequence"/>
</dbReference>
<comment type="caution">
    <text evidence="2">The sequence shown here is derived from an EMBL/GenBank/DDBJ whole genome shotgun (WGS) entry which is preliminary data.</text>
</comment>
<reference evidence="2" key="1">
    <citation type="submission" date="2022-12" db="EMBL/GenBank/DDBJ databases">
        <title>Draft genome assemblies for two species of Escallonia (Escalloniales).</title>
        <authorList>
            <person name="Chanderbali A."/>
            <person name="Dervinis C."/>
            <person name="Anghel I."/>
            <person name="Soltis D."/>
            <person name="Soltis P."/>
            <person name="Zapata F."/>
        </authorList>
    </citation>
    <scope>NUCLEOTIDE SEQUENCE</scope>
    <source>
        <strain evidence="2">UCBG92.1500</strain>
        <tissue evidence="2">Leaf</tissue>
    </source>
</reference>
<dbReference type="SMART" id="SM00248">
    <property type="entry name" value="ANK"/>
    <property type="match status" value="3"/>
</dbReference>
<dbReference type="InterPro" id="IPR002110">
    <property type="entry name" value="Ankyrin_rpt"/>
</dbReference>
<dbReference type="PANTHER" id="PTHR24121:SF31">
    <property type="entry name" value="ANKYRIN REPEAT-CONTAINING PROTEIN"/>
    <property type="match status" value="1"/>
</dbReference>
<proteinExistence type="predicted"/>
<gene>
    <name evidence="2" type="ORF">RJ640_003575</name>
</gene>
<dbReference type="PROSITE" id="PS50297">
    <property type="entry name" value="ANK_REP_REGION"/>
    <property type="match status" value="2"/>
</dbReference>
<evidence type="ECO:0000313" key="2">
    <source>
        <dbReference type="EMBL" id="KAK2969568.1"/>
    </source>
</evidence>
<name>A0AA88U2H7_9ASTE</name>
<keyword evidence="3" id="KW-1185">Reference proteome</keyword>
<dbReference type="InterPro" id="IPR036770">
    <property type="entry name" value="Ankyrin_rpt-contain_sf"/>
</dbReference>
<dbReference type="EMBL" id="JAVXUO010002793">
    <property type="protein sequence ID" value="KAK2969568.1"/>
    <property type="molecule type" value="Genomic_DNA"/>
</dbReference>
<evidence type="ECO:0000313" key="3">
    <source>
        <dbReference type="Proteomes" id="UP001187471"/>
    </source>
</evidence>
<dbReference type="Gene3D" id="1.25.40.20">
    <property type="entry name" value="Ankyrin repeat-containing domain"/>
    <property type="match status" value="1"/>
</dbReference>
<sequence length="231" mass="25209">MSSSDSSSENEAAEETDLIYYLPLQQAIRKVEWDVATRFVEADPDAVGALLSAEAETPLILAAKQGPRSNHFLARLLVLMTPDQVAQRDNTGTTALHAAAMHGNISGVQLLLRSQPALTNIPNKVGHLPLHLAAAHGHRKTVRFLFGLTRYDVEPNPYQGDHGVALMRYAMNARFYDIAISILQRHPTSAWQDRDPRDCFNSTSCIQILGTVLTALSSIGTAAHKKASNMA</sequence>
<feature type="repeat" description="ANK" evidence="1">
    <location>
        <begin position="125"/>
        <end position="146"/>
    </location>
</feature>
<dbReference type="SUPFAM" id="SSF48403">
    <property type="entry name" value="Ankyrin repeat"/>
    <property type="match status" value="1"/>
</dbReference>
<dbReference type="PROSITE" id="PS50088">
    <property type="entry name" value="ANK_REPEAT"/>
    <property type="match status" value="2"/>
</dbReference>
<accession>A0AA88U2H7</accession>
<dbReference type="AlphaFoldDB" id="A0AA88U2H7"/>
<feature type="repeat" description="ANK" evidence="1">
    <location>
        <begin position="91"/>
        <end position="113"/>
    </location>
</feature>
<dbReference type="PANTHER" id="PTHR24121">
    <property type="entry name" value="NO MECHANORECEPTOR POTENTIAL C, ISOFORM D-RELATED"/>
    <property type="match status" value="1"/>
</dbReference>
<keyword evidence="1" id="KW-0040">ANK repeat</keyword>
<dbReference type="Pfam" id="PF12796">
    <property type="entry name" value="Ank_2"/>
    <property type="match status" value="1"/>
</dbReference>
<protein>
    <submittedName>
        <fullName evidence="2">Uncharacterized protein</fullName>
    </submittedName>
</protein>
<organism evidence="2 3">
    <name type="scientific">Escallonia rubra</name>
    <dbReference type="NCBI Taxonomy" id="112253"/>
    <lineage>
        <taxon>Eukaryota</taxon>
        <taxon>Viridiplantae</taxon>
        <taxon>Streptophyta</taxon>
        <taxon>Embryophyta</taxon>
        <taxon>Tracheophyta</taxon>
        <taxon>Spermatophyta</taxon>
        <taxon>Magnoliopsida</taxon>
        <taxon>eudicotyledons</taxon>
        <taxon>Gunneridae</taxon>
        <taxon>Pentapetalae</taxon>
        <taxon>asterids</taxon>
        <taxon>campanulids</taxon>
        <taxon>Escalloniales</taxon>
        <taxon>Escalloniaceae</taxon>
        <taxon>Escallonia</taxon>
    </lineage>
</organism>